<dbReference type="GO" id="GO:0009116">
    <property type="term" value="P:nucleoside metabolic process"/>
    <property type="evidence" value="ECO:0007669"/>
    <property type="project" value="InterPro"/>
</dbReference>
<evidence type="ECO:0000259" key="1">
    <source>
        <dbReference type="Pfam" id="PF01048"/>
    </source>
</evidence>
<dbReference type="InterPro" id="IPR035994">
    <property type="entry name" value="Nucleoside_phosphorylase_sf"/>
</dbReference>
<dbReference type="InterPro" id="IPR000845">
    <property type="entry name" value="Nucleoside_phosphorylase_d"/>
</dbReference>
<dbReference type="AlphaFoldDB" id="A0A7G1Q9C4"/>
<dbReference type="Pfam" id="PF01048">
    <property type="entry name" value="PNP_UDP_1"/>
    <property type="match status" value="1"/>
</dbReference>
<dbReference type="RefSeq" id="WP_197744906.1">
    <property type="nucleotide sequence ID" value="NZ_LR778175.1"/>
</dbReference>
<reference evidence="2 3" key="1">
    <citation type="submission" date="2020-03" db="EMBL/GenBank/DDBJ databases">
        <authorList>
            <person name="Picone N."/>
        </authorList>
    </citation>
    <scope>NUCLEOTIDE SEQUENCE [LARGE SCALE GENOMIC DNA]</scope>
    <source>
        <strain evidence="2">NSCAC1</strain>
    </source>
</reference>
<name>A0A7G1Q9C4_9GAMM</name>
<dbReference type="KEGG" id="ntg:NSCAC_0560"/>
<accession>A0A7G1Q9C4</accession>
<sequence>MLVASSLNHDPIETEILSTASINTGIIAALPSEGRCLTSKNLYPKGSIRLSESLYLQLSGIGSKRAQLAAESLVAAGAKALISWGVAGGLAPHIKSGTLLLPKQIRVTEDEIYHSDHKWRQRIIDRLDPLLTFSIDALYHTEITLGCPETKNLIYQQTQCVATDMESASIARVATKASIPFLVIRSVVDPAHMALPSSILSTVNIEGNIHKLALLANLLKRPKDILKLWQLATHFHAARTTLKAVVACIGPTLLAV</sequence>
<dbReference type="NCBIfam" id="TIGR03468">
    <property type="entry name" value="HpnG"/>
    <property type="match status" value="1"/>
</dbReference>
<feature type="domain" description="Nucleoside phosphorylase" evidence="1">
    <location>
        <begin position="54"/>
        <end position="191"/>
    </location>
</feature>
<dbReference type="PANTHER" id="PTHR46832">
    <property type="entry name" value="5'-METHYLTHIOADENOSINE/S-ADENOSYLHOMOCYSTEINE NUCLEOSIDASE"/>
    <property type="match status" value="1"/>
</dbReference>
<gene>
    <name evidence="2" type="ORF">NSCAC_0560</name>
</gene>
<dbReference type="PANTHER" id="PTHR46832:SF1">
    <property type="entry name" value="5'-METHYLTHIOADENOSINE_S-ADENOSYLHOMOCYSTEINE NUCLEOSIDASE"/>
    <property type="match status" value="1"/>
</dbReference>
<dbReference type="InterPro" id="IPR017831">
    <property type="entry name" value="Hopanoid-assoc_phosphoryl_HpnG"/>
</dbReference>
<dbReference type="GO" id="GO:0008930">
    <property type="term" value="F:methylthioadenosine nucleosidase activity"/>
    <property type="evidence" value="ECO:0007669"/>
    <property type="project" value="TreeGrafter"/>
</dbReference>
<proteinExistence type="predicted"/>
<dbReference type="CDD" id="cd17768">
    <property type="entry name" value="adenosylhopane_nucleosidase_HpnG-like"/>
    <property type="match status" value="1"/>
</dbReference>
<dbReference type="Gene3D" id="3.40.50.1580">
    <property type="entry name" value="Nucleoside phosphorylase domain"/>
    <property type="match status" value="1"/>
</dbReference>
<dbReference type="SUPFAM" id="SSF53167">
    <property type="entry name" value="Purine and uridine phosphorylases"/>
    <property type="match status" value="1"/>
</dbReference>
<keyword evidence="3" id="KW-1185">Reference proteome</keyword>
<dbReference type="GO" id="GO:0008782">
    <property type="term" value="F:adenosylhomocysteine nucleosidase activity"/>
    <property type="evidence" value="ECO:0007669"/>
    <property type="project" value="TreeGrafter"/>
</dbReference>
<organism evidence="2 3">
    <name type="scientific">Candidatus Nitrosacidococcus tergens</name>
    <dbReference type="NCBI Taxonomy" id="553981"/>
    <lineage>
        <taxon>Bacteria</taxon>
        <taxon>Pseudomonadati</taxon>
        <taxon>Pseudomonadota</taxon>
        <taxon>Gammaproteobacteria</taxon>
        <taxon>Chromatiales</taxon>
        <taxon>Chromatiaceae</taxon>
        <taxon>Candidatus Nitrosacidococcus</taxon>
    </lineage>
</organism>
<evidence type="ECO:0000313" key="3">
    <source>
        <dbReference type="Proteomes" id="UP000516072"/>
    </source>
</evidence>
<dbReference type="Proteomes" id="UP000516072">
    <property type="component" value="Chromosome"/>
</dbReference>
<dbReference type="GO" id="GO:0005829">
    <property type="term" value="C:cytosol"/>
    <property type="evidence" value="ECO:0007669"/>
    <property type="project" value="TreeGrafter"/>
</dbReference>
<dbReference type="EMBL" id="LR778175">
    <property type="protein sequence ID" value="CAB1275225.1"/>
    <property type="molecule type" value="Genomic_DNA"/>
</dbReference>
<protein>
    <submittedName>
        <fullName evidence="2">Hopanoid-associated phosphorylase</fullName>
    </submittedName>
</protein>
<dbReference type="GO" id="GO:0019284">
    <property type="term" value="P:L-methionine salvage from S-adenosylmethionine"/>
    <property type="evidence" value="ECO:0007669"/>
    <property type="project" value="TreeGrafter"/>
</dbReference>
<evidence type="ECO:0000313" key="2">
    <source>
        <dbReference type="EMBL" id="CAB1275225.1"/>
    </source>
</evidence>